<reference evidence="8" key="1">
    <citation type="submission" date="2022-10" db="EMBL/GenBank/DDBJ databases">
        <title>Culturing micro-colonial fungi from biological soil crusts in the Mojave desert and describing Neophaeococcomyces mojavensis, and introducing the new genera and species Taxawa tesnikishii.</title>
        <authorList>
            <person name="Kurbessoian T."/>
            <person name="Stajich J.E."/>
        </authorList>
    </citation>
    <scope>NUCLEOTIDE SEQUENCE</scope>
    <source>
        <strain evidence="8">TK_35</strain>
    </source>
</reference>
<proteinExistence type="inferred from homology"/>
<keyword evidence="3 6" id="KW-0479">Metal-binding</keyword>
<keyword evidence="4 6" id="KW-0862">Zinc</keyword>
<dbReference type="GO" id="GO:0005737">
    <property type="term" value="C:cytoplasm"/>
    <property type="evidence" value="ECO:0007669"/>
    <property type="project" value="TreeGrafter"/>
</dbReference>
<dbReference type="InterPro" id="IPR013154">
    <property type="entry name" value="ADH-like_N"/>
</dbReference>
<dbReference type="InterPro" id="IPR020843">
    <property type="entry name" value="ER"/>
</dbReference>
<organism evidence="8 9">
    <name type="scientific">Knufia peltigerae</name>
    <dbReference type="NCBI Taxonomy" id="1002370"/>
    <lineage>
        <taxon>Eukaryota</taxon>
        <taxon>Fungi</taxon>
        <taxon>Dikarya</taxon>
        <taxon>Ascomycota</taxon>
        <taxon>Pezizomycotina</taxon>
        <taxon>Eurotiomycetes</taxon>
        <taxon>Chaetothyriomycetidae</taxon>
        <taxon>Chaetothyriales</taxon>
        <taxon>Trichomeriaceae</taxon>
        <taxon>Knufia</taxon>
    </lineage>
</organism>
<comment type="similarity">
    <text evidence="2 6">Belongs to the zinc-containing alcohol dehydrogenase family.</text>
</comment>
<keyword evidence="9" id="KW-1185">Reference proteome</keyword>
<dbReference type="Proteomes" id="UP001172681">
    <property type="component" value="Unassembled WGS sequence"/>
</dbReference>
<dbReference type="Gene3D" id="3.40.50.720">
    <property type="entry name" value="NAD(P)-binding Rossmann-like Domain"/>
    <property type="match status" value="1"/>
</dbReference>
<dbReference type="Pfam" id="PF00107">
    <property type="entry name" value="ADH_zinc_N"/>
    <property type="match status" value="1"/>
</dbReference>
<dbReference type="InterPro" id="IPR013149">
    <property type="entry name" value="ADH-like_C"/>
</dbReference>
<protein>
    <recommendedName>
        <fullName evidence="7">Enoyl reductase (ER) domain-containing protein</fullName>
    </recommendedName>
</protein>
<evidence type="ECO:0000256" key="4">
    <source>
        <dbReference type="ARBA" id="ARBA00022833"/>
    </source>
</evidence>
<dbReference type="GO" id="GO:0004022">
    <property type="term" value="F:alcohol dehydrogenase (NAD+) activity"/>
    <property type="evidence" value="ECO:0007669"/>
    <property type="project" value="TreeGrafter"/>
</dbReference>
<dbReference type="GO" id="GO:0008270">
    <property type="term" value="F:zinc ion binding"/>
    <property type="evidence" value="ECO:0007669"/>
    <property type="project" value="InterPro"/>
</dbReference>
<dbReference type="CDD" id="cd08254">
    <property type="entry name" value="hydroxyacyl_CoA_DH"/>
    <property type="match status" value="1"/>
</dbReference>
<dbReference type="InterPro" id="IPR011032">
    <property type="entry name" value="GroES-like_sf"/>
</dbReference>
<name>A0AA38YA59_9EURO</name>
<dbReference type="PANTHER" id="PTHR42940">
    <property type="entry name" value="ALCOHOL DEHYDROGENASE 1-RELATED"/>
    <property type="match status" value="1"/>
</dbReference>
<evidence type="ECO:0000313" key="9">
    <source>
        <dbReference type="Proteomes" id="UP001172681"/>
    </source>
</evidence>
<dbReference type="Gene3D" id="3.90.180.10">
    <property type="entry name" value="Medium-chain alcohol dehydrogenases, catalytic domain"/>
    <property type="match status" value="1"/>
</dbReference>
<dbReference type="Pfam" id="PF08240">
    <property type="entry name" value="ADH_N"/>
    <property type="match status" value="1"/>
</dbReference>
<keyword evidence="5" id="KW-0560">Oxidoreductase</keyword>
<dbReference type="PROSITE" id="PS00059">
    <property type="entry name" value="ADH_ZINC"/>
    <property type="match status" value="1"/>
</dbReference>
<dbReference type="SUPFAM" id="SSF50129">
    <property type="entry name" value="GroES-like"/>
    <property type="match status" value="1"/>
</dbReference>
<dbReference type="InterPro" id="IPR002328">
    <property type="entry name" value="ADH_Zn_CS"/>
</dbReference>
<feature type="domain" description="Enoyl reductase (ER)" evidence="7">
    <location>
        <begin position="8"/>
        <end position="316"/>
    </location>
</feature>
<evidence type="ECO:0000256" key="3">
    <source>
        <dbReference type="ARBA" id="ARBA00022723"/>
    </source>
</evidence>
<dbReference type="PANTHER" id="PTHR42940:SF8">
    <property type="entry name" value="VACUOLAR PROTEIN SORTING-ASSOCIATED PROTEIN 11"/>
    <property type="match status" value="1"/>
</dbReference>
<evidence type="ECO:0000259" key="7">
    <source>
        <dbReference type="SMART" id="SM00829"/>
    </source>
</evidence>
<dbReference type="EMBL" id="JAPDRN010000013">
    <property type="protein sequence ID" value="KAJ9640798.1"/>
    <property type="molecule type" value="Genomic_DNA"/>
</dbReference>
<evidence type="ECO:0000256" key="2">
    <source>
        <dbReference type="ARBA" id="ARBA00008072"/>
    </source>
</evidence>
<dbReference type="AlphaFoldDB" id="A0AA38YA59"/>
<evidence type="ECO:0000256" key="1">
    <source>
        <dbReference type="ARBA" id="ARBA00001947"/>
    </source>
</evidence>
<evidence type="ECO:0000256" key="6">
    <source>
        <dbReference type="RuleBase" id="RU361277"/>
    </source>
</evidence>
<comment type="cofactor">
    <cofactor evidence="1 6">
        <name>Zn(2+)</name>
        <dbReference type="ChEBI" id="CHEBI:29105"/>
    </cofactor>
</comment>
<dbReference type="SMART" id="SM00829">
    <property type="entry name" value="PKS_ER"/>
    <property type="match status" value="1"/>
</dbReference>
<dbReference type="SUPFAM" id="SSF51735">
    <property type="entry name" value="NAD(P)-binding Rossmann-fold domains"/>
    <property type="match status" value="1"/>
</dbReference>
<dbReference type="InterPro" id="IPR036291">
    <property type="entry name" value="NAD(P)-bd_dom_sf"/>
</dbReference>
<evidence type="ECO:0000313" key="8">
    <source>
        <dbReference type="EMBL" id="KAJ9640798.1"/>
    </source>
</evidence>
<accession>A0AA38YA59</accession>
<comment type="caution">
    <text evidence="8">The sequence shown here is derived from an EMBL/GenBank/DDBJ whole genome shotgun (WGS) entry which is preliminary data.</text>
</comment>
<gene>
    <name evidence="8" type="ORF">H2204_003087</name>
</gene>
<evidence type="ECO:0000256" key="5">
    <source>
        <dbReference type="ARBA" id="ARBA00023002"/>
    </source>
</evidence>
<sequence length="320" mass="33568">MKAYQFESAQEGLRLSDLPVPETSGDEVLVRVEAAGICHSDAHALKGEGSWLGKSPITLGHEAAGTVAGIGPDVADFKVGDRVGVALIPTDSGDWSHIIGVGRDGSYAQQVLVPARTLVHLPDEVDFPQAAVANDSISTAYHAVVAEAKVAASTTVGIVGLGGLGLNGVRIAALQGATVYGVDIDEKKFADATSLGAHRCYKKLNDIPSEVVLDVVIDFAGVGVTTQDAMMRVKSSGTVVLVGIGVPSFEMSTHALMLRSLVLRGSRGATKDEYQEVLKLIAAGEIVPKLEEVPFTKIPESLERLEHGDVLGRLFTRPNA</sequence>